<gene>
    <name evidence="1" type="ORF">C8A00DRAFT_31326</name>
</gene>
<protein>
    <recommendedName>
        <fullName evidence="3">Beta-lactamase-related domain-containing protein</fullName>
    </recommendedName>
</protein>
<keyword evidence="2" id="KW-1185">Reference proteome</keyword>
<proteinExistence type="predicted"/>
<dbReference type="AlphaFoldDB" id="A0AAN6VQD3"/>
<sequence>MPIVGKGVPSQLVLFHQGSLPGALALVVLLPDTDTVILVLSNSLALNDVADWVGQLVLEEVLEVLAQERVDFTEPARDAVAENLKWYPALVKELAEHKKKGTSPRDFQDYVGTYCINSHVFKILTVWSQPSKMHHGTLPGEYTMAASCLGGDRAFHTSKYPLSGL</sequence>
<dbReference type="Proteomes" id="UP001302745">
    <property type="component" value="Unassembled WGS sequence"/>
</dbReference>
<reference evidence="1" key="1">
    <citation type="journal article" date="2023" name="Mol. Phylogenet. Evol.">
        <title>Genome-scale phylogeny and comparative genomics of the fungal order Sordariales.</title>
        <authorList>
            <person name="Hensen N."/>
            <person name="Bonometti L."/>
            <person name="Westerberg I."/>
            <person name="Brannstrom I.O."/>
            <person name="Guillou S."/>
            <person name="Cros-Aarteil S."/>
            <person name="Calhoun S."/>
            <person name="Haridas S."/>
            <person name="Kuo A."/>
            <person name="Mondo S."/>
            <person name="Pangilinan J."/>
            <person name="Riley R."/>
            <person name="LaButti K."/>
            <person name="Andreopoulos B."/>
            <person name="Lipzen A."/>
            <person name="Chen C."/>
            <person name="Yan M."/>
            <person name="Daum C."/>
            <person name="Ng V."/>
            <person name="Clum A."/>
            <person name="Steindorff A."/>
            <person name="Ohm R.A."/>
            <person name="Martin F."/>
            <person name="Silar P."/>
            <person name="Natvig D.O."/>
            <person name="Lalanne C."/>
            <person name="Gautier V."/>
            <person name="Ament-Velasquez S.L."/>
            <person name="Kruys A."/>
            <person name="Hutchinson M.I."/>
            <person name="Powell A.J."/>
            <person name="Barry K."/>
            <person name="Miller A.N."/>
            <person name="Grigoriev I.V."/>
            <person name="Debuchy R."/>
            <person name="Gladieux P."/>
            <person name="Hiltunen Thoren M."/>
            <person name="Johannesson H."/>
        </authorList>
    </citation>
    <scope>NUCLEOTIDE SEQUENCE</scope>
    <source>
        <strain evidence="1">CBS 538.74</strain>
    </source>
</reference>
<comment type="caution">
    <text evidence="1">The sequence shown here is derived from an EMBL/GenBank/DDBJ whole genome shotgun (WGS) entry which is preliminary data.</text>
</comment>
<organism evidence="1 2">
    <name type="scientific">Chaetomidium leptoderma</name>
    <dbReference type="NCBI Taxonomy" id="669021"/>
    <lineage>
        <taxon>Eukaryota</taxon>
        <taxon>Fungi</taxon>
        <taxon>Dikarya</taxon>
        <taxon>Ascomycota</taxon>
        <taxon>Pezizomycotina</taxon>
        <taxon>Sordariomycetes</taxon>
        <taxon>Sordariomycetidae</taxon>
        <taxon>Sordariales</taxon>
        <taxon>Chaetomiaceae</taxon>
        <taxon>Chaetomidium</taxon>
    </lineage>
</organism>
<accession>A0AAN6VQD3</accession>
<feature type="non-terminal residue" evidence="1">
    <location>
        <position position="165"/>
    </location>
</feature>
<evidence type="ECO:0000313" key="2">
    <source>
        <dbReference type="Proteomes" id="UP001302745"/>
    </source>
</evidence>
<evidence type="ECO:0008006" key="3">
    <source>
        <dbReference type="Google" id="ProtNLM"/>
    </source>
</evidence>
<dbReference type="SUPFAM" id="SSF56601">
    <property type="entry name" value="beta-lactamase/transpeptidase-like"/>
    <property type="match status" value="1"/>
</dbReference>
<name>A0AAN6VQD3_9PEZI</name>
<dbReference type="InterPro" id="IPR012338">
    <property type="entry name" value="Beta-lactam/transpept-like"/>
</dbReference>
<evidence type="ECO:0000313" key="1">
    <source>
        <dbReference type="EMBL" id="KAK4155882.1"/>
    </source>
</evidence>
<reference evidence="1" key="2">
    <citation type="submission" date="2023-05" db="EMBL/GenBank/DDBJ databases">
        <authorList>
            <consortium name="Lawrence Berkeley National Laboratory"/>
            <person name="Steindorff A."/>
            <person name="Hensen N."/>
            <person name="Bonometti L."/>
            <person name="Westerberg I."/>
            <person name="Brannstrom I.O."/>
            <person name="Guillou S."/>
            <person name="Cros-Aarteil S."/>
            <person name="Calhoun S."/>
            <person name="Haridas S."/>
            <person name="Kuo A."/>
            <person name="Mondo S."/>
            <person name="Pangilinan J."/>
            <person name="Riley R."/>
            <person name="Labutti K."/>
            <person name="Andreopoulos B."/>
            <person name="Lipzen A."/>
            <person name="Chen C."/>
            <person name="Yanf M."/>
            <person name="Daum C."/>
            <person name="Ng V."/>
            <person name="Clum A."/>
            <person name="Ohm R."/>
            <person name="Martin F."/>
            <person name="Silar P."/>
            <person name="Natvig D."/>
            <person name="Lalanne C."/>
            <person name="Gautier V."/>
            <person name="Ament-Velasquez S.L."/>
            <person name="Kruys A."/>
            <person name="Hutchinson M.I."/>
            <person name="Powell A.J."/>
            <person name="Barry K."/>
            <person name="Miller A.N."/>
            <person name="Grigoriev I.V."/>
            <person name="Debuchy R."/>
            <person name="Gladieux P."/>
            <person name="Thoren M.H."/>
            <person name="Johannesson H."/>
        </authorList>
    </citation>
    <scope>NUCLEOTIDE SEQUENCE</scope>
    <source>
        <strain evidence="1">CBS 538.74</strain>
    </source>
</reference>
<dbReference type="EMBL" id="MU856879">
    <property type="protein sequence ID" value="KAK4155882.1"/>
    <property type="molecule type" value="Genomic_DNA"/>
</dbReference>